<accession>A0ABT9MIP0</accession>
<gene>
    <name evidence="1" type="ORF">QO006_003926</name>
</gene>
<evidence type="ECO:0000313" key="2">
    <source>
        <dbReference type="Proteomes" id="UP001232163"/>
    </source>
</evidence>
<organism evidence="1 2">
    <name type="scientific">Deinococcus enclensis</name>
    <dbReference type="NCBI Taxonomy" id="1049582"/>
    <lineage>
        <taxon>Bacteria</taxon>
        <taxon>Thermotogati</taxon>
        <taxon>Deinococcota</taxon>
        <taxon>Deinococci</taxon>
        <taxon>Deinococcales</taxon>
        <taxon>Deinococcaceae</taxon>
        <taxon>Deinococcus</taxon>
    </lineage>
</organism>
<name>A0ABT9MIP0_9DEIO</name>
<dbReference type="RefSeq" id="WP_307469734.1">
    <property type="nucleotide sequence ID" value="NZ_JAURUR010000029.1"/>
</dbReference>
<keyword evidence="2" id="KW-1185">Reference proteome</keyword>
<protein>
    <recommendedName>
        <fullName evidence="3">Transposase</fullName>
    </recommendedName>
</protein>
<dbReference type="Proteomes" id="UP001232163">
    <property type="component" value="Unassembled WGS sequence"/>
</dbReference>
<comment type="caution">
    <text evidence="1">The sequence shown here is derived from an EMBL/GenBank/DDBJ whole genome shotgun (WGS) entry which is preliminary data.</text>
</comment>
<sequence>MAAGALNQRLYLLPEEQTVVVRFGEGGPWSDDAFLAQLLGKR</sequence>
<evidence type="ECO:0000313" key="1">
    <source>
        <dbReference type="EMBL" id="MDP9766459.1"/>
    </source>
</evidence>
<evidence type="ECO:0008006" key="3">
    <source>
        <dbReference type="Google" id="ProtNLM"/>
    </source>
</evidence>
<proteinExistence type="predicted"/>
<dbReference type="EMBL" id="JAURUR010000029">
    <property type="protein sequence ID" value="MDP9766459.1"/>
    <property type="molecule type" value="Genomic_DNA"/>
</dbReference>
<reference evidence="1 2" key="1">
    <citation type="submission" date="2023-07" db="EMBL/GenBank/DDBJ databases">
        <title>Genomic Encyclopedia of Type Strains, Phase IV (KMG-IV): sequencing the most valuable type-strain genomes for metagenomic binning, comparative biology and taxonomic classification.</title>
        <authorList>
            <person name="Goeker M."/>
        </authorList>
    </citation>
    <scope>NUCLEOTIDE SEQUENCE [LARGE SCALE GENOMIC DNA]</scope>
    <source>
        <strain evidence="1 2">NIO-1023</strain>
    </source>
</reference>